<feature type="binding site" evidence="8 11">
    <location>
        <begin position="172"/>
        <end position="177"/>
    </location>
    <ligand>
        <name>NADP(+)</name>
        <dbReference type="ChEBI" id="CHEBI:58349"/>
    </ligand>
</feature>
<evidence type="ECO:0000256" key="8">
    <source>
        <dbReference type="HAMAP-Rule" id="MF_00087"/>
    </source>
</evidence>
<proteinExistence type="inferred from homology"/>
<evidence type="ECO:0000256" key="11">
    <source>
        <dbReference type="PIRSR" id="PIRSR000445-3"/>
    </source>
</evidence>
<comment type="domain">
    <text evidence="8">Possesses an unusual extended V-shaped dimeric structure with each monomer consisting of three distinct domains arranged along a curved 'spinal' alpha-helix. The N-terminal catalytic domain specifically recognizes the glutamate moiety of the substrate. The second domain is the NADPH-binding domain, and the third C-terminal domain is responsible for dimerization.</text>
</comment>
<dbReference type="PROSITE" id="PS00747">
    <property type="entry name" value="GLUTR"/>
    <property type="match status" value="1"/>
</dbReference>
<comment type="similarity">
    <text evidence="2 8 13">Belongs to the glutamyl-tRNA reductase family.</text>
</comment>
<keyword evidence="4 8" id="KW-0521">NADP</keyword>
<dbReference type="AlphaFoldDB" id="A0A1M4S9B6"/>
<name>A0A1M4S9B6_9CLOT</name>
<dbReference type="PANTHER" id="PTHR43013">
    <property type="entry name" value="GLUTAMYL-TRNA REDUCTASE"/>
    <property type="match status" value="1"/>
</dbReference>
<dbReference type="NCBIfam" id="TIGR01035">
    <property type="entry name" value="hemA"/>
    <property type="match status" value="1"/>
</dbReference>
<organism evidence="17 18">
    <name type="scientific">Caloramator proteoclasticus DSM 10124</name>
    <dbReference type="NCBI Taxonomy" id="1121262"/>
    <lineage>
        <taxon>Bacteria</taxon>
        <taxon>Bacillati</taxon>
        <taxon>Bacillota</taxon>
        <taxon>Clostridia</taxon>
        <taxon>Eubacteriales</taxon>
        <taxon>Clostridiaceae</taxon>
        <taxon>Caloramator</taxon>
    </lineage>
</organism>
<dbReference type="EC" id="1.2.1.70" evidence="3 8"/>
<keyword evidence="18" id="KW-1185">Reference proteome</keyword>
<dbReference type="InterPro" id="IPR036291">
    <property type="entry name" value="NAD(P)-bd_dom_sf"/>
</dbReference>
<dbReference type="Pfam" id="PF01488">
    <property type="entry name" value="Shikimate_DH"/>
    <property type="match status" value="1"/>
</dbReference>
<dbReference type="GO" id="GO:0008883">
    <property type="term" value="F:glutamyl-tRNA reductase activity"/>
    <property type="evidence" value="ECO:0007669"/>
    <property type="project" value="UniProtKB-UniRule"/>
</dbReference>
<accession>A0A1M4S9B6</accession>
<comment type="function">
    <text evidence="8">Catalyzes the NADPH-dependent reduction of glutamyl-tRNA(Glu) to glutamate 1-semialdehyde (GSA).</text>
</comment>
<dbReference type="HAMAP" id="MF_00087">
    <property type="entry name" value="Glu_tRNA_reductase"/>
    <property type="match status" value="1"/>
</dbReference>
<evidence type="ECO:0000313" key="18">
    <source>
        <dbReference type="Proteomes" id="UP000184423"/>
    </source>
</evidence>
<evidence type="ECO:0000256" key="10">
    <source>
        <dbReference type="PIRSR" id="PIRSR000445-2"/>
    </source>
</evidence>
<evidence type="ECO:0000256" key="13">
    <source>
        <dbReference type="RuleBase" id="RU000584"/>
    </source>
</evidence>
<evidence type="ECO:0000256" key="9">
    <source>
        <dbReference type="PIRSR" id="PIRSR000445-1"/>
    </source>
</evidence>
<dbReference type="SUPFAM" id="SSF69742">
    <property type="entry name" value="Glutamyl tRNA-reductase catalytic, N-terminal domain"/>
    <property type="match status" value="1"/>
</dbReference>
<dbReference type="InterPro" id="IPR018214">
    <property type="entry name" value="GluRdtase_CS"/>
</dbReference>
<comment type="subunit">
    <text evidence="8">Homodimer.</text>
</comment>
<dbReference type="PIRSF" id="PIRSF000445">
    <property type="entry name" value="4pyrrol_synth_GluRdtase"/>
    <property type="match status" value="1"/>
</dbReference>
<dbReference type="InterPro" id="IPR000343">
    <property type="entry name" value="4pyrrol_synth_GluRdtase"/>
</dbReference>
<evidence type="ECO:0000259" key="14">
    <source>
        <dbReference type="Pfam" id="PF00745"/>
    </source>
</evidence>
<feature type="binding site" evidence="8 10">
    <location>
        <begin position="45"/>
        <end position="48"/>
    </location>
    <ligand>
        <name>substrate</name>
    </ligand>
</feature>
<comment type="miscellaneous">
    <text evidence="8">During catalysis, the active site Cys acts as a nucleophile attacking the alpha-carbonyl group of tRNA-bound glutamate with the formation of a thioester intermediate between enzyme and glutamate, and the concomitant release of tRNA(Glu). The thioester intermediate is finally reduced by direct hydride transfer from NADPH, to form the product GSA.</text>
</comment>
<dbReference type="PANTHER" id="PTHR43013:SF1">
    <property type="entry name" value="GLUTAMYL-TRNA REDUCTASE"/>
    <property type="match status" value="1"/>
</dbReference>
<feature type="binding site" evidence="8 10">
    <location>
        <position position="107"/>
    </location>
    <ligand>
        <name>substrate</name>
    </ligand>
</feature>
<keyword evidence="5 8" id="KW-0560">Oxidoreductase</keyword>
<reference evidence="18" key="1">
    <citation type="submission" date="2016-11" db="EMBL/GenBank/DDBJ databases">
        <authorList>
            <person name="Varghese N."/>
            <person name="Submissions S."/>
        </authorList>
    </citation>
    <scope>NUCLEOTIDE SEQUENCE [LARGE SCALE GENOMIC DNA]</scope>
    <source>
        <strain evidence="18">DSM 10124</strain>
    </source>
</reference>
<evidence type="ECO:0000259" key="16">
    <source>
        <dbReference type="Pfam" id="PF05201"/>
    </source>
</evidence>
<dbReference type="InterPro" id="IPR036343">
    <property type="entry name" value="GluRdtase_N_sf"/>
</dbReference>
<evidence type="ECO:0000313" key="17">
    <source>
        <dbReference type="EMBL" id="SHE28799.1"/>
    </source>
</evidence>
<evidence type="ECO:0000256" key="6">
    <source>
        <dbReference type="ARBA" id="ARBA00023244"/>
    </source>
</evidence>
<evidence type="ECO:0000256" key="5">
    <source>
        <dbReference type="ARBA" id="ARBA00023002"/>
    </source>
</evidence>
<evidence type="ECO:0000256" key="4">
    <source>
        <dbReference type="ARBA" id="ARBA00022857"/>
    </source>
</evidence>
<comment type="pathway">
    <text evidence="1 8 13">Porphyrin-containing compound metabolism; protoporphyrin-IX biosynthesis; 5-aminolevulinate from L-glutamyl-tRNA(Glu): step 1/2.</text>
</comment>
<dbReference type="Gene3D" id="3.30.460.30">
    <property type="entry name" value="Glutamyl-tRNA reductase, N-terminal domain"/>
    <property type="match status" value="1"/>
</dbReference>
<dbReference type="InterPro" id="IPR015895">
    <property type="entry name" value="4pyrrol_synth_GluRdtase_N"/>
</dbReference>
<dbReference type="GO" id="GO:0050661">
    <property type="term" value="F:NADP binding"/>
    <property type="evidence" value="ECO:0007669"/>
    <property type="project" value="InterPro"/>
</dbReference>
<dbReference type="Gene3D" id="3.40.50.720">
    <property type="entry name" value="NAD(P)-binding Rossmann-like Domain"/>
    <property type="match status" value="1"/>
</dbReference>
<sequence length="389" mass="45492">MIYMIGVSKDVPLNIRQKLSFTKSRLMDALLSIKLYVEGCVILSTCNRTEIYVEGDNKVDEIIDILGFRDFKDTFFYKEERECIEHLLNVACGFYSNILGEEQILGQVRDALIVSEELKVISGTLKRLFDVAISCGKEFRFKSSLYKYPVSSSSIVIDYCRKNGVKRYMLIGYGDVNRLTAKYILSNEFDILYIAVRDVEKVNIEDKRVVAINFKDKAQYIRDVEGIICATSAPHTVLRRDELKDFRGYIFDLAVPRDVEDVKDLVDVVYFDIDTVTSINDRNVEMRRRIMEENRYIIQKYRDEFINYIKIRGLSDVIRKLQKSSDNVYKKRLKRYINKYPDSDFKTLEILFKSTSDAYVNRAIEVLKQELIEGRGEECLRIVEKIFMI</sequence>
<evidence type="ECO:0000256" key="3">
    <source>
        <dbReference type="ARBA" id="ARBA00012970"/>
    </source>
</evidence>
<feature type="binding site" evidence="8 10">
    <location>
        <position position="96"/>
    </location>
    <ligand>
        <name>substrate</name>
    </ligand>
</feature>
<dbReference type="Proteomes" id="UP000184423">
    <property type="component" value="Unassembled WGS sequence"/>
</dbReference>
<dbReference type="InterPro" id="IPR015896">
    <property type="entry name" value="4pyrrol_synth_GluRdtase_dimer"/>
</dbReference>
<dbReference type="Pfam" id="PF00745">
    <property type="entry name" value="GlutR_dimer"/>
    <property type="match status" value="1"/>
</dbReference>
<feature type="domain" description="Tetrapyrrole biosynthesis glutamyl-tRNA reductase dimerisation" evidence="14">
    <location>
        <begin position="295"/>
        <end position="388"/>
    </location>
</feature>
<protein>
    <recommendedName>
        <fullName evidence="3 8">Glutamyl-tRNA reductase</fullName>
        <shortName evidence="8">GluTR</shortName>
        <ecNumber evidence="3 8">1.2.1.70</ecNumber>
    </recommendedName>
</protein>
<evidence type="ECO:0000256" key="12">
    <source>
        <dbReference type="PIRSR" id="PIRSR000445-4"/>
    </source>
</evidence>
<gene>
    <name evidence="8" type="primary">hemA</name>
    <name evidence="17" type="ORF">SAMN02746091_00073</name>
</gene>
<evidence type="ECO:0000259" key="15">
    <source>
        <dbReference type="Pfam" id="PF01488"/>
    </source>
</evidence>
<dbReference type="SUPFAM" id="SSF51735">
    <property type="entry name" value="NAD(P)-binding Rossmann-fold domains"/>
    <property type="match status" value="1"/>
</dbReference>
<evidence type="ECO:0000256" key="1">
    <source>
        <dbReference type="ARBA" id="ARBA00005059"/>
    </source>
</evidence>
<dbReference type="SUPFAM" id="SSF69075">
    <property type="entry name" value="Glutamyl tRNA-reductase dimerization domain"/>
    <property type="match status" value="1"/>
</dbReference>
<dbReference type="InterPro" id="IPR036453">
    <property type="entry name" value="GluRdtase_dimer_dom_sf"/>
</dbReference>
<dbReference type="InterPro" id="IPR006151">
    <property type="entry name" value="Shikm_DH/Glu-tRNA_Rdtase"/>
</dbReference>
<dbReference type="EMBL" id="FQVG01000001">
    <property type="protein sequence ID" value="SHE28799.1"/>
    <property type="molecule type" value="Genomic_DNA"/>
</dbReference>
<keyword evidence="6 8" id="KW-0627">Porphyrin biosynthesis</keyword>
<evidence type="ECO:0000256" key="7">
    <source>
        <dbReference type="ARBA" id="ARBA00047464"/>
    </source>
</evidence>
<feature type="binding site" evidence="8 10">
    <location>
        <begin position="101"/>
        <end position="103"/>
    </location>
    <ligand>
        <name>substrate</name>
    </ligand>
</feature>
<dbReference type="GO" id="GO:0019353">
    <property type="term" value="P:protoporphyrinogen IX biosynthetic process from glutamate"/>
    <property type="evidence" value="ECO:0007669"/>
    <property type="project" value="TreeGrafter"/>
</dbReference>
<feature type="active site" description="Nucleophile" evidence="8 9">
    <location>
        <position position="46"/>
    </location>
</feature>
<evidence type="ECO:0000256" key="2">
    <source>
        <dbReference type="ARBA" id="ARBA00005916"/>
    </source>
</evidence>
<dbReference type="UniPathway" id="UPA00251">
    <property type="reaction ID" value="UER00316"/>
</dbReference>
<dbReference type="Pfam" id="PF05201">
    <property type="entry name" value="GlutR_N"/>
    <property type="match status" value="1"/>
</dbReference>
<feature type="domain" description="Glutamyl-tRNA reductase N-terminal" evidence="16">
    <location>
        <begin position="9"/>
        <end position="140"/>
    </location>
</feature>
<feature type="site" description="Important for activity" evidence="8 12">
    <location>
        <position position="86"/>
    </location>
</feature>
<feature type="domain" description="Quinate/shikimate 5-dehydrogenase/glutamyl-tRNA reductase" evidence="15">
    <location>
        <begin position="166"/>
        <end position="278"/>
    </location>
</feature>
<dbReference type="RefSeq" id="WP_027307923.1">
    <property type="nucleotide sequence ID" value="NZ_FQVG01000001.1"/>
</dbReference>
<comment type="catalytic activity">
    <reaction evidence="7 8 13">
        <text>(S)-4-amino-5-oxopentanoate + tRNA(Glu) + NADP(+) = L-glutamyl-tRNA(Glu) + NADPH + H(+)</text>
        <dbReference type="Rhea" id="RHEA:12344"/>
        <dbReference type="Rhea" id="RHEA-COMP:9663"/>
        <dbReference type="Rhea" id="RHEA-COMP:9680"/>
        <dbReference type="ChEBI" id="CHEBI:15378"/>
        <dbReference type="ChEBI" id="CHEBI:57501"/>
        <dbReference type="ChEBI" id="CHEBI:57783"/>
        <dbReference type="ChEBI" id="CHEBI:58349"/>
        <dbReference type="ChEBI" id="CHEBI:78442"/>
        <dbReference type="ChEBI" id="CHEBI:78520"/>
        <dbReference type="EC" id="1.2.1.70"/>
    </reaction>
</comment>